<feature type="transmembrane region" description="Helical" evidence="8">
    <location>
        <begin position="190"/>
        <end position="215"/>
    </location>
</feature>
<dbReference type="CDD" id="cd06261">
    <property type="entry name" value="TM_PBP2"/>
    <property type="match status" value="1"/>
</dbReference>
<keyword evidence="6 8" id="KW-1133">Transmembrane helix</keyword>
<feature type="transmembrane region" description="Helical" evidence="8">
    <location>
        <begin position="248"/>
        <end position="268"/>
    </location>
</feature>
<accession>A0A521FYJ5</accession>
<organism evidence="10 11">
    <name type="scientific">Candidatus Electronema aureum</name>
    <dbReference type="NCBI Taxonomy" id="2005002"/>
    <lineage>
        <taxon>Bacteria</taxon>
        <taxon>Pseudomonadati</taxon>
        <taxon>Thermodesulfobacteriota</taxon>
        <taxon>Desulfobulbia</taxon>
        <taxon>Desulfobulbales</taxon>
        <taxon>Desulfobulbaceae</taxon>
        <taxon>Candidatus Electronema</taxon>
    </lineage>
</organism>
<dbReference type="Pfam" id="PF00528">
    <property type="entry name" value="BPD_transp_1"/>
    <property type="match status" value="1"/>
</dbReference>
<feature type="transmembrane region" description="Helical" evidence="8">
    <location>
        <begin position="147"/>
        <end position="169"/>
    </location>
</feature>
<dbReference type="PANTHER" id="PTHR42929:SF1">
    <property type="entry name" value="INNER MEMBRANE ABC TRANSPORTER PERMEASE PROTEIN YDCU-RELATED"/>
    <property type="match status" value="1"/>
</dbReference>
<keyword evidence="4" id="KW-1003">Cell membrane</keyword>
<feature type="transmembrane region" description="Helical" evidence="8">
    <location>
        <begin position="96"/>
        <end position="119"/>
    </location>
</feature>
<dbReference type="SUPFAM" id="SSF161098">
    <property type="entry name" value="MetI-like"/>
    <property type="match status" value="1"/>
</dbReference>
<dbReference type="GO" id="GO:0005886">
    <property type="term" value="C:plasma membrane"/>
    <property type="evidence" value="ECO:0007669"/>
    <property type="project" value="UniProtKB-SubCell"/>
</dbReference>
<keyword evidence="7 8" id="KW-0472">Membrane</keyword>
<protein>
    <submittedName>
        <fullName evidence="10">Spermidine/putrescine transport system permease protein</fullName>
    </submittedName>
</protein>
<gene>
    <name evidence="10" type="ORF">CDV28_1565</name>
</gene>
<dbReference type="EMBL" id="NQJD01000056">
    <property type="protein sequence ID" value="TAA73833.1"/>
    <property type="molecule type" value="Genomic_DNA"/>
</dbReference>
<evidence type="ECO:0000256" key="4">
    <source>
        <dbReference type="ARBA" id="ARBA00022475"/>
    </source>
</evidence>
<feature type="transmembrane region" description="Helical" evidence="8">
    <location>
        <begin position="62"/>
        <end position="89"/>
    </location>
</feature>
<proteinExistence type="inferred from homology"/>
<keyword evidence="11" id="KW-1185">Reference proteome</keyword>
<comment type="similarity">
    <text evidence="2">Belongs to the binding-protein-dependent transport system permease family. CysTW subfamily.</text>
</comment>
<dbReference type="Proteomes" id="UP000316238">
    <property type="component" value="Unassembled WGS sequence"/>
</dbReference>
<keyword evidence="5 8" id="KW-0812">Transmembrane</keyword>
<evidence type="ECO:0000256" key="2">
    <source>
        <dbReference type="ARBA" id="ARBA00007069"/>
    </source>
</evidence>
<evidence type="ECO:0000313" key="10">
    <source>
        <dbReference type="EMBL" id="TAA73833.1"/>
    </source>
</evidence>
<dbReference type="InterPro" id="IPR000515">
    <property type="entry name" value="MetI-like"/>
</dbReference>
<evidence type="ECO:0000256" key="1">
    <source>
        <dbReference type="ARBA" id="ARBA00004651"/>
    </source>
</evidence>
<dbReference type="GO" id="GO:0055085">
    <property type="term" value="P:transmembrane transport"/>
    <property type="evidence" value="ECO:0007669"/>
    <property type="project" value="InterPro"/>
</dbReference>
<dbReference type="InterPro" id="IPR035906">
    <property type="entry name" value="MetI-like_sf"/>
</dbReference>
<evidence type="ECO:0000256" key="8">
    <source>
        <dbReference type="RuleBase" id="RU363032"/>
    </source>
</evidence>
<dbReference type="Gene3D" id="1.10.3720.10">
    <property type="entry name" value="MetI-like"/>
    <property type="match status" value="1"/>
</dbReference>
<comment type="caution">
    <text evidence="10">The sequence shown here is derived from an EMBL/GenBank/DDBJ whole genome shotgun (WGS) entry which is preliminary data.</text>
</comment>
<evidence type="ECO:0000259" key="9">
    <source>
        <dbReference type="PROSITE" id="PS50928"/>
    </source>
</evidence>
<evidence type="ECO:0000256" key="3">
    <source>
        <dbReference type="ARBA" id="ARBA00022448"/>
    </source>
</evidence>
<feature type="transmembrane region" description="Helical" evidence="8">
    <location>
        <begin position="7"/>
        <end position="34"/>
    </location>
</feature>
<sequence length="276" mass="30925">MRRNYGPIYVAPITFWLCAFLSVPLLITLSYSFMEKGLYGGVELHFSLAAYKSLLNTAVLKVLLNTIIIAVASTTIIVILALPTAYYIARSSKKNILLMLIIIPFWTNFLIRIYAWIAILGSNGLLNSFLLSTGLIDSHIQFLYNRYAIILVIIYTTIPFAIFPLYSTIEKFDFSLIEAAMDLGASKKRALWEVMIPNIRTGIITAVLFTFIPIFGNFAVPQLVGGTSSWMLGNLIVRELNITRNWPLASSISVVLTSVTMIGVLFFMRSQSKKEL</sequence>
<dbReference type="AlphaFoldDB" id="A0A521FYJ5"/>
<dbReference type="PROSITE" id="PS50928">
    <property type="entry name" value="ABC_TM1"/>
    <property type="match status" value="1"/>
</dbReference>
<feature type="domain" description="ABC transmembrane type-1" evidence="9">
    <location>
        <begin position="63"/>
        <end position="267"/>
    </location>
</feature>
<comment type="subcellular location">
    <subcellularLocation>
        <location evidence="1 8">Cell membrane</location>
        <topology evidence="1 8">Multi-pass membrane protein</topology>
    </subcellularLocation>
</comment>
<keyword evidence="3 8" id="KW-0813">Transport</keyword>
<evidence type="ECO:0000256" key="6">
    <source>
        <dbReference type="ARBA" id="ARBA00022989"/>
    </source>
</evidence>
<dbReference type="PANTHER" id="PTHR42929">
    <property type="entry name" value="INNER MEMBRANE ABC TRANSPORTER PERMEASE PROTEIN YDCU-RELATED-RELATED"/>
    <property type="match status" value="1"/>
</dbReference>
<evidence type="ECO:0000256" key="7">
    <source>
        <dbReference type="ARBA" id="ARBA00023136"/>
    </source>
</evidence>
<evidence type="ECO:0000313" key="11">
    <source>
        <dbReference type="Proteomes" id="UP000316238"/>
    </source>
</evidence>
<name>A0A521FYJ5_9BACT</name>
<evidence type="ECO:0000256" key="5">
    <source>
        <dbReference type="ARBA" id="ARBA00022692"/>
    </source>
</evidence>
<reference evidence="10" key="1">
    <citation type="submission" date="2017-07" db="EMBL/GenBank/DDBJ databases">
        <title>The cable genome - Insights into the physiology and evolution of filamentous bacteria capable of sulfide oxidation via long distance electron transfer.</title>
        <authorList>
            <person name="Thorup C."/>
            <person name="Bjerg J.T."/>
            <person name="Schreiber L."/>
            <person name="Nielsen L.P."/>
            <person name="Kjeldsen K.U."/>
            <person name="Boesen T."/>
            <person name="Boggild A."/>
            <person name="Meysman F."/>
            <person name="Geelhoed J."/>
            <person name="Schramm A."/>
        </authorList>
    </citation>
    <scope>NUCLEOTIDE SEQUENCE [LARGE SCALE GENOMIC DNA]</scope>
    <source>
        <strain evidence="10">GS</strain>
    </source>
</reference>